<sequence length="636" mass="66924">MANRGPPKYRNVALFPANPSTTQAVSTKLSAHKDQVIYASKSYIIIRDLVNPASSKTFAGHGTKNTTVARFSPSGYYCASADETGTVKVWDTVGEDQSVKGDFKVLGGPIKDLAWDGESKRLIAVGDGRGKFAHAFTSDTGNTSGEIGGHSKAINAVAIRNTRPYRAVTASDDGQLVFHAGPPFKFEKVIKTHTKFVQDVQYAPSGDYFASVGSDRKIFLYDGKTADTIAEFTEGGHNGSIMACAWSPDSKSFMTASLDTTVKLWDIESHKPLSTWTLGSGPADHANQQLGAVFAGTSSTSLISISKSGDLNVFDPRVGDAPARILRAPQKAIKVASPFAEDGSTFLAGDADGRVFSYDVSSGDSGLIGGQGHTGVVGGMTLAPGSTGSGGSAKVFSVGNDSTLREIEYEGKEAKPASCGTNGQPISVAVTKDRTVFFADAQSVRAIRDNQILSWEEKIQPSAIAAASEGDVVAVASAKENGTVYIYKWTDKLNKIAEQKGHANPITSIALSSDGSLLAWGDSEGKIVLVDLTKPDSPEVRAKRPFHTCRRVQSLAFLSSGKGEFPVYIAAGGNDTNVRVWKIADAQSVSLAVDIVNAVPTSAGAVWWLGHAEGGKAKLAAGGDDGCVRVWEVTLA</sequence>
<evidence type="ECO:0000313" key="4">
    <source>
        <dbReference type="EMBL" id="EIW78583.1"/>
    </source>
</evidence>
<evidence type="ECO:0000256" key="3">
    <source>
        <dbReference type="PROSITE-ProRule" id="PRU00221"/>
    </source>
</evidence>
<dbReference type="Proteomes" id="UP000053558">
    <property type="component" value="Unassembled WGS sequence"/>
</dbReference>
<dbReference type="GO" id="GO:0030042">
    <property type="term" value="P:actin filament depolymerization"/>
    <property type="evidence" value="ECO:0007669"/>
    <property type="project" value="TreeGrafter"/>
</dbReference>
<dbReference type="SUPFAM" id="SSF50978">
    <property type="entry name" value="WD40 repeat-like"/>
    <property type="match status" value="2"/>
</dbReference>
<comment type="caution">
    <text evidence="4">The sequence shown here is derived from an EMBL/GenBank/DDBJ whole genome shotgun (WGS) entry which is preliminary data.</text>
</comment>
<feature type="repeat" description="WD" evidence="3">
    <location>
        <begin position="619"/>
        <end position="636"/>
    </location>
</feature>
<evidence type="ECO:0000313" key="5">
    <source>
        <dbReference type="Proteomes" id="UP000053558"/>
    </source>
</evidence>
<dbReference type="OrthoDB" id="2306at2759"/>
<dbReference type="InterPro" id="IPR015943">
    <property type="entry name" value="WD40/YVTN_repeat-like_dom_sf"/>
</dbReference>
<name>A0A5M3MHK0_CONPW</name>
<dbReference type="InterPro" id="IPR020472">
    <property type="entry name" value="WD40_PAC1"/>
</dbReference>
<accession>A0A5M3MHK0</accession>
<dbReference type="InterPro" id="IPR001680">
    <property type="entry name" value="WD40_rpt"/>
</dbReference>
<dbReference type="AlphaFoldDB" id="A0A5M3MHK0"/>
<proteinExistence type="predicted"/>
<keyword evidence="2" id="KW-0677">Repeat</keyword>
<dbReference type="PRINTS" id="PR00320">
    <property type="entry name" value="GPROTEINBRPT"/>
</dbReference>
<dbReference type="OMA" id="HFVQSVN"/>
<dbReference type="GO" id="GO:0051015">
    <property type="term" value="F:actin filament binding"/>
    <property type="evidence" value="ECO:0007669"/>
    <property type="project" value="TreeGrafter"/>
</dbReference>
<organism evidence="4 5">
    <name type="scientific">Coniophora puteana (strain RWD-64-598)</name>
    <name type="common">Brown rot fungus</name>
    <dbReference type="NCBI Taxonomy" id="741705"/>
    <lineage>
        <taxon>Eukaryota</taxon>
        <taxon>Fungi</taxon>
        <taxon>Dikarya</taxon>
        <taxon>Basidiomycota</taxon>
        <taxon>Agaricomycotina</taxon>
        <taxon>Agaricomycetes</taxon>
        <taxon>Agaricomycetidae</taxon>
        <taxon>Boletales</taxon>
        <taxon>Coniophorineae</taxon>
        <taxon>Coniophoraceae</taxon>
        <taxon>Coniophora</taxon>
    </lineage>
</organism>
<dbReference type="KEGG" id="cput:CONPUDRAFT_60875"/>
<dbReference type="GO" id="GO:0030864">
    <property type="term" value="C:cortical actin cytoskeleton"/>
    <property type="evidence" value="ECO:0007669"/>
    <property type="project" value="TreeGrafter"/>
</dbReference>
<keyword evidence="5" id="KW-1185">Reference proteome</keyword>
<dbReference type="InterPro" id="IPR019775">
    <property type="entry name" value="WD40_repeat_CS"/>
</dbReference>
<dbReference type="SMART" id="SM00320">
    <property type="entry name" value="WD40"/>
    <property type="match status" value="11"/>
</dbReference>
<dbReference type="InterPro" id="IPR036322">
    <property type="entry name" value="WD40_repeat_dom_sf"/>
</dbReference>
<evidence type="ECO:0000256" key="2">
    <source>
        <dbReference type="ARBA" id="ARBA00022737"/>
    </source>
</evidence>
<dbReference type="EMBL" id="JH711582">
    <property type="protein sequence ID" value="EIW78583.1"/>
    <property type="molecule type" value="Genomic_DNA"/>
</dbReference>
<dbReference type="Pfam" id="PF00400">
    <property type="entry name" value="WD40"/>
    <property type="match status" value="5"/>
</dbReference>
<feature type="repeat" description="WD" evidence="3">
    <location>
        <begin position="234"/>
        <end position="275"/>
    </location>
</feature>
<dbReference type="GeneID" id="19208118"/>
<feature type="repeat" description="WD" evidence="3">
    <location>
        <begin position="568"/>
        <end position="591"/>
    </location>
</feature>
<dbReference type="PANTHER" id="PTHR19856:SF0">
    <property type="entry name" value="WD REPEAT-CONTAINING PROTEIN 1"/>
    <property type="match status" value="1"/>
</dbReference>
<dbReference type="FunFam" id="2.130.10.10:FF:000102">
    <property type="entry name" value="Actin-interacting protein 1"/>
    <property type="match status" value="1"/>
</dbReference>
<dbReference type="RefSeq" id="XP_007771130.1">
    <property type="nucleotide sequence ID" value="XM_007772940.1"/>
</dbReference>
<evidence type="ECO:0000256" key="1">
    <source>
        <dbReference type="ARBA" id="ARBA00022574"/>
    </source>
</evidence>
<protein>
    <submittedName>
        <fullName evidence="4">WD40 repeat-like protein</fullName>
    </submittedName>
</protein>
<reference evidence="5" key="1">
    <citation type="journal article" date="2012" name="Science">
        <title>The Paleozoic origin of enzymatic lignin decomposition reconstructed from 31 fungal genomes.</title>
        <authorList>
            <person name="Floudas D."/>
            <person name="Binder M."/>
            <person name="Riley R."/>
            <person name="Barry K."/>
            <person name="Blanchette R.A."/>
            <person name="Henrissat B."/>
            <person name="Martinez A.T."/>
            <person name="Otillar R."/>
            <person name="Spatafora J.W."/>
            <person name="Yadav J.S."/>
            <person name="Aerts A."/>
            <person name="Benoit I."/>
            <person name="Boyd A."/>
            <person name="Carlson A."/>
            <person name="Copeland A."/>
            <person name="Coutinho P.M."/>
            <person name="de Vries R.P."/>
            <person name="Ferreira P."/>
            <person name="Findley K."/>
            <person name="Foster B."/>
            <person name="Gaskell J."/>
            <person name="Glotzer D."/>
            <person name="Gorecki P."/>
            <person name="Heitman J."/>
            <person name="Hesse C."/>
            <person name="Hori C."/>
            <person name="Igarashi K."/>
            <person name="Jurgens J.A."/>
            <person name="Kallen N."/>
            <person name="Kersten P."/>
            <person name="Kohler A."/>
            <person name="Kuees U."/>
            <person name="Kumar T.K.A."/>
            <person name="Kuo A."/>
            <person name="LaButti K."/>
            <person name="Larrondo L.F."/>
            <person name="Lindquist E."/>
            <person name="Ling A."/>
            <person name="Lombard V."/>
            <person name="Lucas S."/>
            <person name="Lundell T."/>
            <person name="Martin R."/>
            <person name="McLaughlin D.J."/>
            <person name="Morgenstern I."/>
            <person name="Morin E."/>
            <person name="Murat C."/>
            <person name="Nagy L.G."/>
            <person name="Nolan M."/>
            <person name="Ohm R.A."/>
            <person name="Patyshakuliyeva A."/>
            <person name="Rokas A."/>
            <person name="Ruiz-Duenas F.J."/>
            <person name="Sabat G."/>
            <person name="Salamov A."/>
            <person name="Samejima M."/>
            <person name="Schmutz J."/>
            <person name="Slot J.C."/>
            <person name="St John F."/>
            <person name="Stenlid J."/>
            <person name="Sun H."/>
            <person name="Sun S."/>
            <person name="Syed K."/>
            <person name="Tsang A."/>
            <person name="Wiebenga A."/>
            <person name="Young D."/>
            <person name="Pisabarro A."/>
            <person name="Eastwood D.C."/>
            <person name="Martin F."/>
            <person name="Cullen D."/>
            <person name="Grigoriev I.V."/>
            <person name="Hibbett D.S."/>
        </authorList>
    </citation>
    <scope>NUCLEOTIDE SEQUENCE [LARGE SCALE GENOMIC DNA]</scope>
    <source>
        <strain evidence="5">RWD-64-598 SS2</strain>
    </source>
</reference>
<dbReference type="CDD" id="cd00200">
    <property type="entry name" value="WD40"/>
    <property type="match status" value="1"/>
</dbReference>
<feature type="repeat" description="WD" evidence="3">
    <location>
        <begin position="190"/>
        <end position="231"/>
    </location>
</feature>
<dbReference type="PROSITE" id="PS50082">
    <property type="entry name" value="WD_REPEATS_2"/>
    <property type="match status" value="4"/>
</dbReference>
<gene>
    <name evidence="4" type="ORF">CONPUDRAFT_60875</name>
</gene>
<dbReference type="PROSITE" id="PS50294">
    <property type="entry name" value="WD_REPEATS_REGION"/>
    <property type="match status" value="1"/>
</dbReference>
<dbReference type="PANTHER" id="PTHR19856">
    <property type="entry name" value="WD-REPEATCONTAINING PROTEIN WDR1"/>
    <property type="match status" value="1"/>
</dbReference>
<dbReference type="Gene3D" id="2.130.10.10">
    <property type="entry name" value="YVTN repeat-like/Quinoprotein amine dehydrogenase"/>
    <property type="match status" value="2"/>
</dbReference>
<dbReference type="PROSITE" id="PS00678">
    <property type="entry name" value="WD_REPEATS_1"/>
    <property type="match status" value="1"/>
</dbReference>
<keyword evidence="1 3" id="KW-0853">WD repeat</keyword>